<evidence type="ECO:0000256" key="11">
    <source>
        <dbReference type="ARBA" id="ARBA00022960"/>
    </source>
</evidence>
<dbReference type="InterPro" id="IPR004101">
    <property type="entry name" value="Mur_ligase_C"/>
</dbReference>
<evidence type="ECO:0000256" key="16">
    <source>
        <dbReference type="ARBA" id="ARBA00047632"/>
    </source>
</evidence>
<evidence type="ECO:0000256" key="10">
    <source>
        <dbReference type="ARBA" id="ARBA00022840"/>
    </source>
</evidence>
<dbReference type="NCBIfam" id="TIGR01087">
    <property type="entry name" value="murD"/>
    <property type="match status" value="1"/>
</dbReference>
<evidence type="ECO:0000256" key="14">
    <source>
        <dbReference type="ARBA" id="ARBA00030398"/>
    </source>
</evidence>
<evidence type="ECO:0000256" key="17">
    <source>
        <dbReference type="HAMAP-Rule" id="MF_00639"/>
    </source>
</evidence>
<keyword evidence="22" id="KW-1185">Reference proteome</keyword>
<dbReference type="Proteomes" id="UP000295773">
    <property type="component" value="Unassembled WGS sequence"/>
</dbReference>
<protein>
    <recommendedName>
        <fullName evidence="6 17">UDP-N-acetylmuramoylalanine--D-glutamate ligase</fullName>
        <ecNumber evidence="5 17">6.3.2.9</ecNumber>
    </recommendedName>
    <alternativeName>
        <fullName evidence="15 17">D-glutamic acid-adding enzyme</fullName>
    </alternativeName>
    <alternativeName>
        <fullName evidence="14 17">UDP-N-acetylmuramoyl-L-alanyl-D-glutamate synthetase</fullName>
    </alternativeName>
</protein>
<comment type="subcellular location">
    <subcellularLocation>
        <location evidence="2 17 18">Cytoplasm</location>
    </subcellularLocation>
</comment>
<feature type="domain" description="Mur ligase C-terminal" evidence="19">
    <location>
        <begin position="303"/>
        <end position="411"/>
    </location>
</feature>
<evidence type="ECO:0000256" key="6">
    <source>
        <dbReference type="ARBA" id="ARBA00015655"/>
    </source>
</evidence>
<dbReference type="GO" id="GO:0005524">
    <property type="term" value="F:ATP binding"/>
    <property type="evidence" value="ECO:0007669"/>
    <property type="project" value="UniProtKB-UniRule"/>
</dbReference>
<name>A0A4R3TN08_9FIRM</name>
<dbReference type="RefSeq" id="WP_132223491.1">
    <property type="nucleotide sequence ID" value="NZ_JANKBG010000002.1"/>
</dbReference>
<dbReference type="GO" id="GO:0051301">
    <property type="term" value="P:cell division"/>
    <property type="evidence" value="ECO:0007669"/>
    <property type="project" value="UniProtKB-KW"/>
</dbReference>
<dbReference type="EC" id="6.3.2.9" evidence="5 17"/>
<dbReference type="GO" id="GO:0005737">
    <property type="term" value="C:cytoplasm"/>
    <property type="evidence" value="ECO:0007669"/>
    <property type="project" value="UniProtKB-SubCell"/>
</dbReference>
<dbReference type="GO" id="GO:0071555">
    <property type="term" value="P:cell wall organization"/>
    <property type="evidence" value="ECO:0007669"/>
    <property type="project" value="UniProtKB-KW"/>
</dbReference>
<evidence type="ECO:0000256" key="5">
    <source>
        <dbReference type="ARBA" id="ARBA00012212"/>
    </source>
</evidence>
<dbReference type="Pfam" id="PF02875">
    <property type="entry name" value="Mur_ligase_C"/>
    <property type="match status" value="1"/>
</dbReference>
<keyword evidence="10 17" id="KW-0067">ATP-binding</keyword>
<comment type="similarity">
    <text evidence="4 17">Belongs to the MurCDEF family.</text>
</comment>
<dbReference type="GO" id="GO:0009252">
    <property type="term" value="P:peptidoglycan biosynthetic process"/>
    <property type="evidence" value="ECO:0007669"/>
    <property type="project" value="UniProtKB-UniRule"/>
</dbReference>
<comment type="function">
    <text evidence="1 17 18">Cell wall formation. Catalyzes the addition of glutamate to the nucleotide precursor UDP-N-acetylmuramoyl-L-alanine (UMA).</text>
</comment>
<keyword evidence="17 18" id="KW-0132">Cell division</keyword>
<keyword evidence="12 17" id="KW-0573">Peptidoglycan synthesis</keyword>
<dbReference type="Gene3D" id="3.90.190.20">
    <property type="entry name" value="Mur ligase, C-terminal domain"/>
    <property type="match status" value="1"/>
</dbReference>
<keyword evidence="13 17" id="KW-0961">Cell wall biogenesis/degradation</keyword>
<evidence type="ECO:0000259" key="20">
    <source>
        <dbReference type="Pfam" id="PF08245"/>
    </source>
</evidence>
<keyword evidence="11 17" id="KW-0133">Cell shape</keyword>
<dbReference type="AlphaFoldDB" id="A0A4R3TN08"/>
<evidence type="ECO:0000256" key="7">
    <source>
        <dbReference type="ARBA" id="ARBA00022490"/>
    </source>
</evidence>
<dbReference type="Pfam" id="PF08245">
    <property type="entry name" value="Mur_ligase_M"/>
    <property type="match status" value="1"/>
</dbReference>
<dbReference type="EMBL" id="SMBP01000002">
    <property type="protein sequence ID" value="TCU63006.1"/>
    <property type="molecule type" value="Genomic_DNA"/>
</dbReference>
<dbReference type="GO" id="GO:0008764">
    <property type="term" value="F:UDP-N-acetylmuramoylalanine-D-glutamate ligase activity"/>
    <property type="evidence" value="ECO:0007669"/>
    <property type="project" value="UniProtKB-UniRule"/>
</dbReference>
<dbReference type="Gene3D" id="3.40.50.720">
    <property type="entry name" value="NAD(P)-binding Rossmann-like Domain"/>
    <property type="match status" value="1"/>
</dbReference>
<evidence type="ECO:0000256" key="4">
    <source>
        <dbReference type="ARBA" id="ARBA00010416"/>
    </source>
</evidence>
<dbReference type="InterPro" id="IPR013221">
    <property type="entry name" value="Mur_ligase_cen"/>
</dbReference>
<evidence type="ECO:0000256" key="15">
    <source>
        <dbReference type="ARBA" id="ARBA00032324"/>
    </source>
</evidence>
<comment type="pathway">
    <text evidence="3 17 18">Cell wall biogenesis; peptidoglycan biosynthesis.</text>
</comment>
<dbReference type="GO" id="GO:0008360">
    <property type="term" value="P:regulation of cell shape"/>
    <property type="evidence" value="ECO:0007669"/>
    <property type="project" value="UniProtKB-KW"/>
</dbReference>
<evidence type="ECO:0000256" key="13">
    <source>
        <dbReference type="ARBA" id="ARBA00023316"/>
    </source>
</evidence>
<comment type="catalytic activity">
    <reaction evidence="16 17 18">
        <text>UDP-N-acetyl-alpha-D-muramoyl-L-alanine + D-glutamate + ATP = UDP-N-acetyl-alpha-D-muramoyl-L-alanyl-D-glutamate + ADP + phosphate + H(+)</text>
        <dbReference type="Rhea" id="RHEA:16429"/>
        <dbReference type="ChEBI" id="CHEBI:15378"/>
        <dbReference type="ChEBI" id="CHEBI:29986"/>
        <dbReference type="ChEBI" id="CHEBI:30616"/>
        <dbReference type="ChEBI" id="CHEBI:43474"/>
        <dbReference type="ChEBI" id="CHEBI:83898"/>
        <dbReference type="ChEBI" id="CHEBI:83900"/>
        <dbReference type="ChEBI" id="CHEBI:456216"/>
        <dbReference type="EC" id="6.3.2.9"/>
    </reaction>
</comment>
<evidence type="ECO:0000256" key="12">
    <source>
        <dbReference type="ARBA" id="ARBA00022984"/>
    </source>
</evidence>
<evidence type="ECO:0000313" key="21">
    <source>
        <dbReference type="EMBL" id="TCU63006.1"/>
    </source>
</evidence>
<evidence type="ECO:0000256" key="18">
    <source>
        <dbReference type="RuleBase" id="RU003664"/>
    </source>
</evidence>
<dbReference type="PANTHER" id="PTHR43692:SF1">
    <property type="entry name" value="UDP-N-ACETYLMURAMOYLALANINE--D-GLUTAMATE LIGASE"/>
    <property type="match status" value="1"/>
</dbReference>
<evidence type="ECO:0000256" key="8">
    <source>
        <dbReference type="ARBA" id="ARBA00022598"/>
    </source>
</evidence>
<sequence>MKPSVLVIGAAKSGVAVAKLLNRHGYAVIITDMQEIKEKAELQERGIQVYEKGHPDILKREDYAFIVKNPGIKYTVPFVNYFVQHQVKIVTEVEIGYRYASHFHYGAITGTNGKTTITTMLYEMLQRKGNAIVAGNIGFPLSALAYDFEEEEKYVALELSNFQLLGIETFAPEVSVVCNLAPDHLDYMPSVEAYYESKMRIYENCQKEDWFLRNVDDPTVVAYAKNIPCTTIDFSLTRQDVDLYRKDGKVWLHDLMLFEESRFPIVGDYNLSNAMVAACMAYKLGVSLADIQATIASFQPVEHRLEYIGEKDGVKFYNDSKATNTHAVTAALSSFDKNILLLAGGHDKGISFLDLKQYDDRVKCCIAFGETREQFKPIFTHVETVETMQEALHTAIAKAQSGDIILLSPACSSYDQFPNYEVRGTLFKEMVRAYLEKA</sequence>
<keyword evidence="9 17" id="KW-0547">Nucleotide-binding</keyword>
<dbReference type="UniPathway" id="UPA00219"/>
<gene>
    <name evidence="17" type="primary">murD</name>
    <name evidence="21" type="ORF">EDD61_1025</name>
</gene>
<keyword evidence="8 17" id="KW-0436">Ligase</keyword>
<evidence type="ECO:0000256" key="3">
    <source>
        <dbReference type="ARBA" id="ARBA00004752"/>
    </source>
</evidence>
<dbReference type="SUPFAM" id="SSF51984">
    <property type="entry name" value="MurCD N-terminal domain"/>
    <property type="match status" value="1"/>
</dbReference>
<feature type="domain" description="Mur ligase central" evidence="20">
    <location>
        <begin position="108"/>
        <end position="281"/>
    </location>
</feature>
<reference evidence="21 22" key="1">
    <citation type="submission" date="2019-03" db="EMBL/GenBank/DDBJ databases">
        <title>Genomic Encyclopedia of Type Strains, Phase IV (KMG-IV): sequencing the most valuable type-strain genomes for metagenomic binning, comparative biology and taxonomic classification.</title>
        <authorList>
            <person name="Goeker M."/>
        </authorList>
    </citation>
    <scope>NUCLEOTIDE SEQUENCE [LARGE SCALE GENOMIC DNA]</scope>
    <source>
        <strain evidence="21 22">DSM 29481</strain>
    </source>
</reference>
<keyword evidence="7 17" id="KW-0963">Cytoplasm</keyword>
<dbReference type="SUPFAM" id="SSF53623">
    <property type="entry name" value="MurD-like peptide ligases, catalytic domain"/>
    <property type="match status" value="1"/>
</dbReference>
<evidence type="ECO:0000259" key="19">
    <source>
        <dbReference type="Pfam" id="PF02875"/>
    </source>
</evidence>
<dbReference type="InterPro" id="IPR036615">
    <property type="entry name" value="Mur_ligase_C_dom_sf"/>
</dbReference>
<dbReference type="InterPro" id="IPR036565">
    <property type="entry name" value="Mur-like_cat_sf"/>
</dbReference>
<keyword evidence="17 18" id="KW-0131">Cell cycle</keyword>
<feature type="binding site" evidence="17">
    <location>
        <begin position="110"/>
        <end position="116"/>
    </location>
    <ligand>
        <name>ATP</name>
        <dbReference type="ChEBI" id="CHEBI:30616"/>
    </ligand>
</feature>
<dbReference type="HAMAP" id="MF_00639">
    <property type="entry name" value="MurD"/>
    <property type="match status" value="1"/>
</dbReference>
<dbReference type="PANTHER" id="PTHR43692">
    <property type="entry name" value="UDP-N-ACETYLMURAMOYLALANINE--D-GLUTAMATE LIGASE"/>
    <property type="match status" value="1"/>
</dbReference>
<accession>A0A4R3TN08</accession>
<dbReference type="SUPFAM" id="SSF53244">
    <property type="entry name" value="MurD-like peptide ligases, peptide-binding domain"/>
    <property type="match status" value="1"/>
</dbReference>
<evidence type="ECO:0000313" key="22">
    <source>
        <dbReference type="Proteomes" id="UP000295773"/>
    </source>
</evidence>
<proteinExistence type="inferred from homology"/>
<evidence type="ECO:0000256" key="2">
    <source>
        <dbReference type="ARBA" id="ARBA00004496"/>
    </source>
</evidence>
<dbReference type="InterPro" id="IPR005762">
    <property type="entry name" value="MurD"/>
</dbReference>
<comment type="caution">
    <text evidence="21">The sequence shown here is derived from an EMBL/GenBank/DDBJ whole genome shotgun (WGS) entry which is preliminary data.</text>
</comment>
<evidence type="ECO:0000256" key="9">
    <source>
        <dbReference type="ARBA" id="ARBA00022741"/>
    </source>
</evidence>
<organism evidence="21 22">
    <name type="scientific">Longicatena caecimuris</name>
    <dbReference type="NCBI Taxonomy" id="1796635"/>
    <lineage>
        <taxon>Bacteria</taxon>
        <taxon>Bacillati</taxon>
        <taxon>Bacillota</taxon>
        <taxon>Erysipelotrichia</taxon>
        <taxon>Erysipelotrichales</taxon>
        <taxon>Erysipelotrichaceae</taxon>
        <taxon>Longicatena</taxon>
    </lineage>
</organism>
<dbReference type="Gene3D" id="3.40.1190.10">
    <property type="entry name" value="Mur-like, catalytic domain"/>
    <property type="match status" value="1"/>
</dbReference>
<evidence type="ECO:0000256" key="1">
    <source>
        <dbReference type="ARBA" id="ARBA00002734"/>
    </source>
</evidence>